<reference evidence="1 2" key="2">
    <citation type="submission" date="2020-06" db="EMBL/GenBank/DDBJ databases">
        <title>Antribacter stalactiti gen. nov., sp. nov., a new member of the family Nacardiaceae isolated from a cave.</title>
        <authorList>
            <person name="Kim I.S."/>
        </authorList>
    </citation>
    <scope>NUCLEOTIDE SEQUENCE [LARGE SCALE GENOMIC DNA]</scope>
    <source>
        <strain evidence="1 2">YC2-7</strain>
    </source>
</reference>
<dbReference type="Proteomes" id="UP000535543">
    <property type="component" value="Unassembled WGS sequence"/>
</dbReference>
<accession>A0A848KHF9</accession>
<reference evidence="1 2" key="1">
    <citation type="submission" date="2019-05" db="EMBL/GenBank/DDBJ databases">
        <authorList>
            <person name="Lee S.D."/>
        </authorList>
    </citation>
    <scope>NUCLEOTIDE SEQUENCE [LARGE SCALE GENOMIC DNA]</scope>
    <source>
        <strain evidence="1 2">YC2-7</strain>
    </source>
</reference>
<keyword evidence="2" id="KW-1185">Reference proteome</keyword>
<proteinExistence type="predicted"/>
<evidence type="ECO:0008006" key="3">
    <source>
        <dbReference type="Google" id="ProtNLM"/>
    </source>
</evidence>
<name>A0A848KHF9_9NOCA</name>
<dbReference type="EMBL" id="VCQU01000011">
    <property type="protein sequence ID" value="NMN98463.1"/>
    <property type="molecule type" value="Genomic_DNA"/>
</dbReference>
<sequence>MEIIFTVPRRIQNSDDALHCVQAAFSMTVESLTNARVDNDLAEKLTGFTAGVETWPYRMLAWFAENGFEVEHIDALDPVAFIESPRTELERCNLDSETIDYYFQITDFEAEGVAIRRCIKAGVKFSIRIPEKLDLTRGLKSGWLPVVALDAAALTQEVRDGFQGHTVLITGFDAENDRFLVQDSGPPARWDWEVTGDQIVKSMRSIAETSGTITLVRRPAARLKGGATVELSEQLASEASGQGLDPQPSG</sequence>
<evidence type="ECO:0000313" key="2">
    <source>
        <dbReference type="Proteomes" id="UP000535543"/>
    </source>
</evidence>
<gene>
    <name evidence="1" type="ORF">FGL95_25835</name>
</gene>
<organism evidence="1 2">
    <name type="scientific">Antrihabitans stalactiti</name>
    <dbReference type="NCBI Taxonomy" id="2584121"/>
    <lineage>
        <taxon>Bacteria</taxon>
        <taxon>Bacillati</taxon>
        <taxon>Actinomycetota</taxon>
        <taxon>Actinomycetes</taxon>
        <taxon>Mycobacteriales</taxon>
        <taxon>Nocardiaceae</taxon>
        <taxon>Antrihabitans</taxon>
    </lineage>
</organism>
<comment type="caution">
    <text evidence="1">The sequence shown here is derived from an EMBL/GenBank/DDBJ whole genome shotgun (WGS) entry which is preliminary data.</text>
</comment>
<dbReference type="RefSeq" id="WP_169592842.1">
    <property type="nucleotide sequence ID" value="NZ_VCQU01000011.1"/>
</dbReference>
<evidence type="ECO:0000313" key="1">
    <source>
        <dbReference type="EMBL" id="NMN98463.1"/>
    </source>
</evidence>
<dbReference type="AlphaFoldDB" id="A0A848KHF9"/>
<protein>
    <recommendedName>
        <fullName evidence="3">Peptidase C39-like domain-containing protein</fullName>
    </recommendedName>
</protein>